<dbReference type="NCBIfam" id="TIGR01833">
    <property type="entry name" value="HMG-CoA-S_euk"/>
    <property type="match status" value="1"/>
</dbReference>
<evidence type="ECO:0000259" key="11">
    <source>
        <dbReference type="Pfam" id="PF01154"/>
    </source>
</evidence>
<accession>A0AAF3J9H4</accession>
<dbReference type="PROSITE" id="PS01226">
    <property type="entry name" value="HMG_COA_SYNTHASE"/>
    <property type="match status" value="1"/>
</dbReference>
<evidence type="ECO:0000256" key="9">
    <source>
        <dbReference type="PIRSR" id="PIRSR610122-2"/>
    </source>
</evidence>
<dbReference type="Proteomes" id="UP000887575">
    <property type="component" value="Unassembled WGS sequence"/>
</dbReference>
<proteinExistence type="inferred from homology"/>
<evidence type="ECO:0000313" key="13">
    <source>
        <dbReference type="Proteomes" id="UP000887575"/>
    </source>
</evidence>
<evidence type="ECO:0000256" key="3">
    <source>
        <dbReference type="ARBA" id="ARBA00012978"/>
    </source>
</evidence>
<dbReference type="InterPro" id="IPR000590">
    <property type="entry name" value="HMG_CoA_synt_AS"/>
</dbReference>
<dbReference type="InterPro" id="IPR013746">
    <property type="entry name" value="HMG_CoA_synt_C_dom"/>
</dbReference>
<dbReference type="PANTHER" id="PTHR43323">
    <property type="entry name" value="3-HYDROXY-3-METHYLGLUTARYL COENZYME A SYNTHASE"/>
    <property type="match status" value="1"/>
</dbReference>
<evidence type="ECO:0000256" key="7">
    <source>
        <dbReference type="ARBA" id="ARBA00049887"/>
    </source>
</evidence>
<keyword evidence="6 10" id="KW-0756">Sterol biosynthesis</keyword>
<dbReference type="GO" id="GO:0004421">
    <property type="term" value="F:hydroxymethylglutaryl-CoA synthase activity"/>
    <property type="evidence" value="ECO:0007669"/>
    <property type="project" value="UniProtKB-EC"/>
</dbReference>
<evidence type="ECO:0000256" key="4">
    <source>
        <dbReference type="ARBA" id="ARBA00022679"/>
    </source>
</evidence>
<dbReference type="CDD" id="cd00827">
    <property type="entry name" value="init_cond_enzymes"/>
    <property type="match status" value="1"/>
</dbReference>
<feature type="active site" description="Proton donor/acceptor" evidence="8">
    <location>
        <position position="250"/>
    </location>
</feature>
<dbReference type="SUPFAM" id="SSF53901">
    <property type="entry name" value="Thiolase-like"/>
    <property type="match status" value="2"/>
</dbReference>
<dbReference type="Gene3D" id="3.40.47.10">
    <property type="match status" value="1"/>
</dbReference>
<keyword evidence="10" id="KW-1207">Sterol metabolism</keyword>
<evidence type="ECO:0000256" key="2">
    <source>
        <dbReference type="ARBA" id="ARBA00007061"/>
    </source>
</evidence>
<keyword evidence="5 10" id="KW-0752">Steroid biosynthesis</keyword>
<evidence type="ECO:0000256" key="8">
    <source>
        <dbReference type="PIRSR" id="PIRSR610122-1"/>
    </source>
</evidence>
<keyword evidence="10" id="KW-0753">Steroid metabolism</keyword>
<dbReference type="AlphaFoldDB" id="A0AAF3J9H4"/>
<keyword evidence="13" id="KW-1185">Reference proteome</keyword>
<evidence type="ECO:0000256" key="6">
    <source>
        <dbReference type="ARBA" id="ARBA00023011"/>
    </source>
</evidence>
<feature type="binding site" evidence="9">
    <location>
        <position position="212"/>
    </location>
    <ligand>
        <name>CoA</name>
        <dbReference type="ChEBI" id="CHEBI:57287"/>
    </ligand>
</feature>
<protein>
    <recommendedName>
        <fullName evidence="3 10">Hydroxymethylglutaryl-CoA synthase</fullName>
        <shortName evidence="10">HMG-CoA synthase</shortName>
        <ecNumber evidence="3 10">2.3.3.10</ecNumber>
    </recommendedName>
    <alternativeName>
        <fullName evidence="10">3-hydroxy-3-methylglutaryl coenzyme A synthase</fullName>
    </alternativeName>
</protein>
<feature type="binding site" evidence="9">
    <location>
        <position position="255"/>
    </location>
    <ligand>
        <name>CoA</name>
        <dbReference type="ChEBI" id="CHEBI:57287"/>
    </ligand>
</feature>
<evidence type="ECO:0000256" key="10">
    <source>
        <dbReference type="RuleBase" id="RU364071"/>
    </source>
</evidence>
<dbReference type="GO" id="GO:0010142">
    <property type="term" value="P:farnesyl diphosphate biosynthetic process, mevalonate pathway"/>
    <property type="evidence" value="ECO:0007669"/>
    <property type="project" value="InterPro"/>
</dbReference>
<keyword evidence="10" id="KW-0444">Lipid biosynthesis</keyword>
<evidence type="ECO:0000256" key="5">
    <source>
        <dbReference type="ARBA" id="ARBA00022955"/>
    </source>
</evidence>
<dbReference type="InterPro" id="IPR010122">
    <property type="entry name" value="HMG_CoA_synthase_euk"/>
</dbReference>
<evidence type="ECO:0000313" key="14">
    <source>
        <dbReference type="WBParaSite" id="MBELARI_LOCUS4893"/>
    </source>
</evidence>
<dbReference type="Pfam" id="PF08540">
    <property type="entry name" value="HMG_CoA_synt_C"/>
    <property type="match status" value="1"/>
</dbReference>
<feature type="domain" description="Hydroxymethylglutaryl-coenzyme A synthase N-terminal" evidence="11">
    <location>
        <begin position="3"/>
        <end position="174"/>
    </location>
</feature>
<comment type="pathway">
    <text evidence="1 10">Metabolic intermediate biosynthesis; (R)-mevalonate biosynthesis; (R)-mevalonate from acetyl-CoA: step 2/3.</text>
</comment>
<dbReference type="EC" id="2.3.3.10" evidence="3 10"/>
<sequence>MIPENVGIRGIEVYYPRLAVRQDQLEKSDAASTGKYTIGLGQNQMAFFADQEDVVSIALTVTQKLIESYQISKESIGFLAVGTETLIDKSKSVKSELMRLFDENHDIEGVDVKNACYGGTQAVFHAIDWVTANWATEGRFSIAVLADIAVYEEGPARCTGGAGAVAVLIGPNAPIVFEKGLRGIYMDATWDFYKPIGGGKPSEYPVVNGQNSLKIYMKALDECYTAYKRKAKRLKGEEISLQSFDAAMFHSPFTKMVQKAIGRLHYWDVLNGFTQGNDELKKLMPITDLDEREVVSSLQKSSFKEFNSLTSPFLEMNRNCGNMYTPSLFVQLVTWLAKCASMSSSQSPARILMYAYGSGCASAMFSVLVNNSENAELLLMKKICAEALERLNNRTVLTPERYREVMKMREELLHSTESYTPKALSQPDLQPFPGAFILTSISKSYQRFYARIPLEQQNGHN</sequence>
<comment type="similarity">
    <text evidence="2 10">Belongs to the thiolase-like superfamily. HMG-CoA synthase family.</text>
</comment>
<feature type="active site" description="Acyl-thioester intermediate" evidence="8">
    <location>
        <position position="116"/>
    </location>
</feature>
<evidence type="ECO:0000256" key="1">
    <source>
        <dbReference type="ARBA" id="ARBA00005218"/>
    </source>
</evidence>
<dbReference type="Pfam" id="PF01154">
    <property type="entry name" value="HMG_CoA_synt_N"/>
    <property type="match status" value="1"/>
</dbReference>
<name>A0AAF3J9H4_9BILA</name>
<dbReference type="GO" id="GO:0016126">
    <property type="term" value="P:sterol biosynthetic process"/>
    <property type="evidence" value="ECO:0007669"/>
    <property type="project" value="UniProtKB-KW"/>
</dbReference>
<keyword evidence="4 10" id="KW-0808">Transferase</keyword>
<feature type="active site" description="Proton donor/acceptor" evidence="8">
    <location>
        <position position="84"/>
    </location>
</feature>
<dbReference type="InterPro" id="IPR016039">
    <property type="entry name" value="Thiolase-like"/>
</dbReference>
<dbReference type="WBParaSite" id="MBELARI_LOCUS4893">
    <property type="protein sequence ID" value="MBELARI_LOCUS4893"/>
    <property type="gene ID" value="MBELARI_LOCUS4893"/>
</dbReference>
<organism evidence="13 14">
    <name type="scientific">Mesorhabditis belari</name>
    <dbReference type="NCBI Taxonomy" id="2138241"/>
    <lineage>
        <taxon>Eukaryota</taxon>
        <taxon>Metazoa</taxon>
        <taxon>Ecdysozoa</taxon>
        <taxon>Nematoda</taxon>
        <taxon>Chromadorea</taxon>
        <taxon>Rhabditida</taxon>
        <taxon>Rhabditina</taxon>
        <taxon>Rhabditomorpha</taxon>
        <taxon>Rhabditoidea</taxon>
        <taxon>Rhabditidae</taxon>
        <taxon>Mesorhabditinae</taxon>
        <taxon>Mesorhabditis</taxon>
    </lineage>
</organism>
<comment type="catalytic activity">
    <reaction evidence="7">
        <text>acetoacetyl-CoA + acetyl-CoA + H2O = (3S)-3-hydroxy-3-methylglutaryl-CoA + CoA + H(+)</text>
        <dbReference type="Rhea" id="RHEA:10188"/>
        <dbReference type="ChEBI" id="CHEBI:15377"/>
        <dbReference type="ChEBI" id="CHEBI:15378"/>
        <dbReference type="ChEBI" id="CHEBI:43074"/>
        <dbReference type="ChEBI" id="CHEBI:57286"/>
        <dbReference type="ChEBI" id="CHEBI:57287"/>
        <dbReference type="ChEBI" id="CHEBI:57288"/>
        <dbReference type="EC" id="2.3.3.10"/>
    </reaction>
    <physiologicalReaction direction="left-to-right" evidence="7">
        <dbReference type="Rhea" id="RHEA:10189"/>
    </physiologicalReaction>
</comment>
<dbReference type="GO" id="GO:0006084">
    <property type="term" value="P:acetyl-CoA metabolic process"/>
    <property type="evidence" value="ECO:0007669"/>
    <property type="project" value="InterPro"/>
</dbReference>
<dbReference type="PANTHER" id="PTHR43323:SF2">
    <property type="entry name" value="HYDROXYMETHYLGLUTARYL-COA SYNTHASE"/>
    <property type="match status" value="1"/>
</dbReference>
<feature type="domain" description="Hydroxymethylglutaryl-coenzyme A synthase C-terminal" evidence="12">
    <location>
        <begin position="175"/>
        <end position="451"/>
    </location>
</feature>
<feature type="binding site" evidence="9">
    <location>
        <position position="259"/>
    </location>
    <ligand>
        <name>CoA</name>
        <dbReference type="ChEBI" id="CHEBI:57287"/>
    </ligand>
</feature>
<dbReference type="InterPro" id="IPR013528">
    <property type="entry name" value="HMG_CoA_synth_N"/>
</dbReference>
<keyword evidence="10" id="KW-0443">Lipid metabolism</keyword>
<comment type="function">
    <text evidence="10">Catalyzes the condensation of acetyl-CoA with acetoacetyl-CoA to form HMG-CoA.</text>
</comment>
<reference evidence="14" key="1">
    <citation type="submission" date="2024-02" db="UniProtKB">
        <authorList>
            <consortium name="WormBaseParasite"/>
        </authorList>
    </citation>
    <scope>IDENTIFICATION</scope>
</reference>
<evidence type="ECO:0000259" key="12">
    <source>
        <dbReference type="Pfam" id="PF08540"/>
    </source>
</evidence>